<dbReference type="STRING" id="1713.GCA_000718325_00464"/>
<dbReference type="RefSeq" id="WP_030150026.1">
    <property type="nucleotide sequence ID" value="NZ_JOFV01000002.1"/>
</dbReference>
<proteinExistence type="predicted"/>
<evidence type="ECO:0000313" key="2">
    <source>
        <dbReference type="EMBL" id="RXR26710.1"/>
    </source>
</evidence>
<protein>
    <recommendedName>
        <fullName evidence="6">Trm112 family protein</fullName>
    </recommendedName>
</protein>
<evidence type="ECO:0000256" key="1">
    <source>
        <dbReference type="SAM" id="MobiDB-lite"/>
    </source>
</evidence>
<evidence type="ECO:0000313" key="5">
    <source>
        <dbReference type="Proteomes" id="UP000290517"/>
    </source>
</evidence>
<gene>
    <name evidence="2" type="ORF">EQW73_04220</name>
    <name evidence="3" type="ORF">EQW78_09445</name>
</gene>
<dbReference type="SUPFAM" id="SSF158997">
    <property type="entry name" value="Trm112p-like"/>
    <property type="match status" value="1"/>
</dbReference>
<dbReference type="EMBL" id="SDJQ01000011">
    <property type="protein sequence ID" value="RXR34407.1"/>
    <property type="molecule type" value="Genomic_DNA"/>
</dbReference>
<dbReference type="AlphaFoldDB" id="A0A4Q1KW89"/>
<dbReference type="EMBL" id="SDJR01000003">
    <property type="protein sequence ID" value="RXR26710.1"/>
    <property type="molecule type" value="Genomic_DNA"/>
</dbReference>
<reference evidence="4 5" key="1">
    <citation type="submission" date="2019-01" db="EMBL/GenBank/DDBJ databases">
        <title>Oerskovia turbata Genome sequencing and assembly.</title>
        <authorList>
            <person name="Dou T."/>
        </authorList>
    </citation>
    <scope>NUCLEOTIDE SEQUENCE [LARGE SCALE GENOMIC DNA]</scope>
    <source>
        <strain evidence="3 4">JCM12123</strain>
        <strain evidence="2 5">JCM3160</strain>
    </source>
</reference>
<accession>A0A4Q1KW89</accession>
<evidence type="ECO:0000313" key="4">
    <source>
        <dbReference type="Proteomes" id="UP000289805"/>
    </source>
</evidence>
<name>A0A4Q1KW89_9CELL</name>
<feature type="region of interest" description="Disordered" evidence="1">
    <location>
        <begin position="30"/>
        <end position="53"/>
    </location>
</feature>
<dbReference type="Proteomes" id="UP000290517">
    <property type="component" value="Unassembled WGS sequence"/>
</dbReference>
<keyword evidence="5" id="KW-1185">Reference proteome</keyword>
<dbReference type="Proteomes" id="UP000289805">
    <property type="component" value="Unassembled WGS sequence"/>
</dbReference>
<dbReference type="Gene3D" id="2.20.25.10">
    <property type="match status" value="1"/>
</dbReference>
<comment type="caution">
    <text evidence="3">The sequence shown here is derived from an EMBL/GenBank/DDBJ whole genome shotgun (WGS) entry which is preliminary data.</text>
</comment>
<dbReference type="OrthoDB" id="9812205at2"/>
<evidence type="ECO:0008006" key="6">
    <source>
        <dbReference type="Google" id="ProtNLM"/>
    </source>
</evidence>
<evidence type="ECO:0000313" key="3">
    <source>
        <dbReference type="EMBL" id="RXR34407.1"/>
    </source>
</evidence>
<organism evidence="3 4">
    <name type="scientific">Oerskovia turbata</name>
    <dbReference type="NCBI Taxonomy" id="1713"/>
    <lineage>
        <taxon>Bacteria</taxon>
        <taxon>Bacillati</taxon>
        <taxon>Actinomycetota</taxon>
        <taxon>Actinomycetes</taxon>
        <taxon>Micrococcales</taxon>
        <taxon>Cellulomonadaceae</taxon>
        <taxon>Oerskovia</taxon>
    </lineage>
</organism>
<sequence>MSDDTTPGTPGPVTLDPWVREALRCPVTGATLVDGTAPDGSPELRSTDPEHPLAYPVRDGIPVLLEADARVLVQAP</sequence>